<feature type="region of interest" description="Disordered" evidence="1">
    <location>
        <begin position="1"/>
        <end position="53"/>
    </location>
</feature>
<name>K0T4V8_THAOC</name>
<feature type="compositionally biased region" description="Basic residues" evidence="1">
    <location>
        <begin position="504"/>
        <end position="517"/>
    </location>
</feature>
<feature type="region of interest" description="Disordered" evidence="1">
    <location>
        <begin position="225"/>
        <end position="266"/>
    </location>
</feature>
<organism evidence="2 3">
    <name type="scientific">Thalassiosira oceanica</name>
    <name type="common">Marine diatom</name>
    <dbReference type="NCBI Taxonomy" id="159749"/>
    <lineage>
        <taxon>Eukaryota</taxon>
        <taxon>Sar</taxon>
        <taxon>Stramenopiles</taxon>
        <taxon>Ochrophyta</taxon>
        <taxon>Bacillariophyta</taxon>
        <taxon>Coscinodiscophyceae</taxon>
        <taxon>Thalassiosirophycidae</taxon>
        <taxon>Thalassiosirales</taxon>
        <taxon>Thalassiosiraceae</taxon>
        <taxon>Thalassiosira</taxon>
    </lineage>
</organism>
<feature type="compositionally biased region" description="Basic residues" evidence="1">
    <location>
        <begin position="527"/>
        <end position="538"/>
    </location>
</feature>
<dbReference type="SUPFAM" id="SSF53271">
    <property type="entry name" value="PRTase-like"/>
    <property type="match status" value="1"/>
</dbReference>
<evidence type="ECO:0000256" key="1">
    <source>
        <dbReference type="SAM" id="MobiDB-lite"/>
    </source>
</evidence>
<feature type="region of interest" description="Disordered" evidence="1">
    <location>
        <begin position="181"/>
        <end position="213"/>
    </location>
</feature>
<accession>K0T4V8</accession>
<sequence>MQSSSRPCKAQFGGSRADATSVQSATPPRLSRPDHKSRALGDEQIGVASSPGVPGRISFTLQWQRSRAGGPGWREGGGRSADASMIPIKSRGVVEFDVLPTLLLGAPGALPARICAHALQRILIDIRWRPHLFDSSPPTRIYARALQRISPPTIAHSASPTRVHFAAFPLPRLPKPGAVLASRPSPTCDQFDRRVEAGATTTSNRRRDSPPSMMRALAIIVNRRAGKTEPTSPCRTGRRGEHSCNSGKEDDIVHSRFPRPSTLKADPRHLAPLADTCHGPWMSYLDASPLMTQQRRAVNLPLGQVLPHPVCWSAPIVSNDDPRAVIPGSDYVFVYAWQCRCIGASQGHGQGQAASTSSPLTEQPVSVSSTATSGCISDNIMSRHEQDGEEARQIAQYLPYFPFKGVFSIPRFYDIGGFLAEPEVFQRIVDIFVARYAEIGIDSVAGLDARGFILDRPGPEEAVHHDAKGGKDAKHDQLLRVQHRVREEGGADGPEGQDQEGRPGPRHRRPRRHRRHAQLGDQPSPRPRGHRRRVRVRRRAEDVHRPDGGERAAEPDEAVQGAGDRGRAGVGSHQRGRADERGGASEGIRRRRRGALNGEIGTARWIKSGRVCRGRCAGKVWTPVPPPESDPYVVPPRQVRDAPQVARQVAPEDALAGRLGTSLPYLLVPRAVHELVLGQEEVALVLVGLFSSVGDVAVEGRERVRPTRSRQQTIVSISDTTANSKKEKRTFPAFGRANLVPLVLCW</sequence>
<dbReference type="AlphaFoldDB" id="K0T4V8"/>
<dbReference type="EMBL" id="AGNL01011383">
    <property type="protein sequence ID" value="EJK68416.1"/>
    <property type="molecule type" value="Genomic_DNA"/>
</dbReference>
<evidence type="ECO:0000313" key="3">
    <source>
        <dbReference type="Proteomes" id="UP000266841"/>
    </source>
</evidence>
<feature type="region of interest" description="Disordered" evidence="1">
    <location>
        <begin position="350"/>
        <end position="372"/>
    </location>
</feature>
<feature type="compositionally biased region" description="Polar residues" evidence="1">
    <location>
        <begin position="359"/>
        <end position="372"/>
    </location>
</feature>
<feature type="compositionally biased region" description="Basic and acidic residues" evidence="1">
    <location>
        <begin position="539"/>
        <end position="554"/>
    </location>
</feature>
<reference evidence="2 3" key="1">
    <citation type="journal article" date="2012" name="Genome Biol.">
        <title>Genome and low-iron response of an oceanic diatom adapted to chronic iron limitation.</title>
        <authorList>
            <person name="Lommer M."/>
            <person name="Specht M."/>
            <person name="Roy A.S."/>
            <person name="Kraemer L."/>
            <person name="Andreson R."/>
            <person name="Gutowska M.A."/>
            <person name="Wolf J."/>
            <person name="Bergner S.V."/>
            <person name="Schilhabel M.B."/>
            <person name="Klostermeier U.C."/>
            <person name="Beiko R.G."/>
            <person name="Rosenstiel P."/>
            <person name="Hippler M."/>
            <person name="Laroche J."/>
        </authorList>
    </citation>
    <scope>NUCLEOTIDE SEQUENCE [LARGE SCALE GENOMIC DNA]</scope>
    <source>
        <strain evidence="2 3">CCMP1005</strain>
    </source>
</reference>
<comment type="caution">
    <text evidence="2">The sequence shown here is derived from an EMBL/GenBank/DDBJ whole genome shotgun (WGS) entry which is preliminary data.</text>
</comment>
<dbReference type="InterPro" id="IPR029057">
    <property type="entry name" value="PRTase-like"/>
</dbReference>
<dbReference type="OrthoDB" id="363185at2759"/>
<proteinExistence type="predicted"/>
<feature type="compositionally biased region" description="Basic and acidic residues" evidence="1">
    <location>
        <begin position="238"/>
        <end position="254"/>
    </location>
</feature>
<gene>
    <name evidence="2" type="ORF">THAOC_10407</name>
</gene>
<protein>
    <submittedName>
        <fullName evidence="2">Uncharacterized protein</fullName>
    </submittedName>
</protein>
<feature type="region of interest" description="Disordered" evidence="1">
    <location>
        <begin position="486"/>
        <end position="593"/>
    </location>
</feature>
<feature type="compositionally biased region" description="Basic and acidic residues" evidence="1">
    <location>
        <begin position="31"/>
        <end position="41"/>
    </location>
</feature>
<dbReference type="Gene3D" id="3.40.50.2020">
    <property type="match status" value="1"/>
</dbReference>
<dbReference type="Proteomes" id="UP000266841">
    <property type="component" value="Unassembled WGS sequence"/>
</dbReference>
<evidence type="ECO:0000313" key="2">
    <source>
        <dbReference type="EMBL" id="EJK68416.1"/>
    </source>
</evidence>
<dbReference type="eggNOG" id="KOG1712">
    <property type="taxonomic scope" value="Eukaryota"/>
</dbReference>
<keyword evidence="3" id="KW-1185">Reference proteome</keyword>